<evidence type="ECO:0000256" key="2">
    <source>
        <dbReference type="SAM" id="MobiDB-lite"/>
    </source>
</evidence>
<dbReference type="InterPro" id="IPR031780">
    <property type="entry name" value="FAM65_N"/>
</dbReference>
<name>A0A3Q3GH94_9LABR</name>
<evidence type="ECO:0000313" key="5">
    <source>
        <dbReference type="Proteomes" id="UP000261660"/>
    </source>
</evidence>
<reference evidence="4" key="1">
    <citation type="submission" date="2025-08" db="UniProtKB">
        <authorList>
            <consortium name="Ensembl"/>
        </authorList>
    </citation>
    <scope>IDENTIFICATION</scope>
</reference>
<feature type="compositionally biased region" description="Acidic residues" evidence="2">
    <location>
        <begin position="606"/>
        <end position="621"/>
    </location>
</feature>
<protein>
    <submittedName>
        <fullName evidence="4">Rho family-interacting cell polarization regulator 2-like</fullName>
    </submittedName>
</protein>
<feature type="compositionally biased region" description="Basic and acidic residues" evidence="2">
    <location>
        <begin position="728"/>
        <end position="741"/>
    </location>
</feature>
<feature type="compositionally biased region" description="Basic and acidic residues" evidence="2">
    <location>
        <begin position="801"/>
        <end position="836"/>
    </location>
</feature>
<feature type="compositionally biased region" description="Polar residues" evidence="2">
    <location>
        <begin position="353"/>
        <end position="365"/>
    </location>
</feature>
<accession>A0A3Q3GH94</accession>
<feature type="region of interest" description="Disordered" evidence="2">
    <location>
        <begin position="437"/>
        <end position="748"/>
    </location>
</feature>
<feature type="region of interest" description="Disordered" evidence="2">
    <location>
        <begin position="309"/>
        <end position="329"/>
    </location>
</feature>
<evidence type="ECO:0000256" key="1">
    <source>
        <dbReference type="ARBA" id="ARBA00005744"/>
    </source>
</evidence>
<feature type="compositionally biased region" description="Basic and acidic residues" evidence="2">
    <location>
        <begin position="481"/>
        <end position="496"/>
    </location>
</feature>
<feature type="compositionally biased region" description="Basic and acidic residues" evidence="2">
    <location>
        <begin position="592"/>
        <end position="605"/>
    </location>
</feature>
<dbReference type="InterPro" id="IPR026136">
    <property type="entry name" value="RIPOR3"/>
</dbReference>
<keyword evidence="5" id="KW-1185">Reference proteome</keyword>
<feature type="domain" description="FAM65 N-terminal" evidence="3">
    <location>
        <begin position="5"/>
        <end position="301"/>
    </location>
</feature>
<evidence type="ECO:0000259" key="3">
    <source>
        <dbReference type="Pfam" id="PF15903"/>
    </source>
</evidence>
<feature type="compositionally biased region" description="Basic and acidic residues" evidence="2">
    <location>
        <begin position="664"/>
        <end position="679"/>
    </location>
</feature>
<dbReference type="OrthoDB" id="9999654at2759"/>
<dbReference type="InParanoid" id="A0A3Q3GH94"/>
<feature type="compositionally biased region" description="Acidic residues" evidence="2">
    <location>
        <begin position="578"/>
        <end position="591"/>
    </location>
</feature>
<feature type="compositionally biased region" description="Acidic residues" evidence="2">
    <location>
        <begin position="538"/>
        <end position="563"/>
    </location>
</feature>
<proteinExistence type="inferred from homology"/>
<dbReference type="AlphaFoldDB" id="A0A3Q3GH94"/>
<feature type="compositionally biased region" description="Basic and acidic residues" evidence="2">
    <location>
        <begin position="622"/>
        <end position="633"/>
    </location>
</feature>
<evidence type="ECO:0000313" key="4">
    <source>
        <dbReference type="Ensembl" id="ENSLBEP00000032631.1"/>
    </source>
</evidence>
<dbReference type="GeneTree" id="ENSGT00940000153717"/>
<dbReference type="Ensembl" id="ENSLBET00000034090.1">
    <property type="protein sequence ID" value="ENSLBEP00000032631.1"/>
    <property type="gene ID" value="ENSLBEG00000024589.1"/>
</dbReference>
<dbReference type="PANTHER" id="PTHR15829:SF1">
    <property type="entry name" value="RHO FAMILY-INTERACTING CELL POLARIZATION REGULATOR 1"/>
    <property type="match status" value="1"/>
</dbReference>
<feature type="compositionally biased region" description="Acidic residues" evidence="2">
    <location>
        <begin position="634"/>
        <end position="647"/>
    </location>
</feature>
<sequence length="847" mass="96424">MFTGSTKLPPTKNPQPERLDEVYAALRRGLQSYLQVHQLELESLGQQIRENKRNGRLGSLYEQDKQVKAIERFMRRLEFHLSKVEELYDAYCIQRRLRDGASKMVAAFNSASGSKEARESLSEANKGYRECTEHMCSLESEIESQMGEFHVKMKGLAGFARLCAGDQYEVLMRYGRQRWRLRGRVEVSNKQIWDSEEYIFLPLVTELLSIKVTELKSLANHVVVGSVSCEMLDLFCPLPQTLAVDINDLGTVKLNLEVTWSPFDKDDQTSSSSTVSKRLLSNQSPPDTPSMREQVFYSLLKRQGEMENGTVWSNSSESSDDSSSPALAHHAQRLTASNMLPTTLTSQLSLTPHRSSASTPSLSSNQEEDETERGEVFSQTDAVPNGHLQTHAEQRSADCSVTDRASVQSADVSETSADLSCSCPDVSSVAPVSLVETTNVSESGVPQVCVSAEEVKDEAPEQSSERARQTEAEDDTTEAAGEEHHQVETSEKHSEPHPSIQKSEQPEDASTVPFPTSSSFTQELETALESFDFLNCSDLDEEDEDEEQKQEDREEKEEDDGQDKEEQPKLENKSVEEENKEEEEDDDEQEKEEQHKMDEETVGEKENEEEEEEEEDGTNEEEQQKMEKETMEEVEKEEAEGESQEEESQNKLKNDRVEDEEKEDEKGQDEGDQQNMEKETVEEEEKEEHGRVEENQKEMEHKAVEEEMKEEHDDDDGQHAQTPNNSEETLKEEEKKEDEISQNKIAVDELVEEQKEFYSGRSDDEEGGELEILMEAPEGFRNSDEDCFSDSQESSVEDVQDWLRRINRSEDLEDHSEEKGDEEKEEERSHDQEERSTTPGHLATTVF</sequence>
<organism evidence="4 5">
    <name type="scientific">Labrus bergylta</name>
    <name type="common">ballan wrasse</name>
    <dbReference type="NCBI Taxonomy" id="56723"/>
    <lineage>
        <taxon>Eukaryota</taxon>
        <taxon>Metazoa</taxon>
        <taxon>Chordata</taxon>
        <taxon>Craniata</taxon>
        <taxon>Vertebrata</taxon>
        <taxon>Euteleostomi</taxon>
        <taxon>Actinopterygii</taxon>
        <taxon>Neopterygii</taxon>
        <taxon>Teleostei</taxon>
        <taxon>Neoteleostei</taxon>
        <taxon>Acanthomorphata</taxon>
        <taxon>Eupercaria</taxon>
        <taxon>Labriformes</taxon>
        <taxon>Labridae</taxon>
        <taxon>Labrus</taxon>
    </lineage>
</organism>
<dbReference type="STRING" id="56723.ENSLBEP00000032631"/>
<feature type="compositionally biased region" description="Basic and acidic residues" evidence="2">
    <location>
        <begin position="453"/>
        <end position="471"/>
    </location>
</feature>
<feature type="region of interest" description="Disordered" evidence="2">
    <location>
        <begin position="775"/>
        <end position="847"/>
    </location>
</feature>
<feature type="compositionally biased region" description="Low complexity" evidence="2">
    <location>
        <begin position="510"/>
        <end position="521"/>
    </location>
</feature>
<dbReference type="Proteomes" id="UP000261660">
    <property type="component" value="Unplaced"/>
</dbReference>
<feature type="region of interest" description="Disordered" evidence="2">
    <location>
        <begin position="265"/>
        <end position="291"/>
    </location>
</feature>
<dbReference type="PANTHER" id="PTHR15829">
    <property type="entry name" value="PROTEIN KINASE PKN/PRK1, EFFECTOR"/>
    <property type="match status" value="1"/>
</dbReference>
<comment type="similarity">
    <text evidence="1">Belongs to the RIPOR family.</text>
</comment>
<feature type="compositionally biased region" description="Basic and acidic residues" evidence="2">
    <location>
        <begin position="687"/>
        <end position="711"/>
    </location>
</feature>
<feature type="compositionally biased region" description="Low complexity" evidence="2">
    <location>
        <begin position="313"/>
        <end position="324"/>
    </location>
</feature>
<feature type="region of interest" description="Disordered" evidence="2">
    <location>
        <begin position="348"/>
        <end position="376"/>
    </location>
</feature>
<feature type="compositionally biased region" description="Basic and acidic residues" evidence="2">
    <location>
        <begin position="564"/>
        <end position="577"/>
    </location>
</feature>
<reference evidence="4" key="2">
    <citation type="submission" date="2025-09" db="UniProtKB">
        <authorList>
            <consortium name="Ensembl"/>
        </authorList>
    </citation>
    <scope>IDENTIFICATION</scope>
</reference>
<dbReference type="Pfam" id="PF15903">
    <property type="entry name" value="PL48"/>
    <property type="match status" value="1"/>
</dbReference>